<evidence type="ECO:0000256" key="4">
    <source>
        <dbReference type="ARBA" id="ARBA00022729"/>
    </source>
</evidence>
<dbReference type="Pfam" id="PF13363">
    <property type="entry name" value="BetaGal_dom3"/>
    <property type="match status" value="1"/>
</dbReference>
<keyword evidence="10" id="KW-0472">Membrane</keyword>
<keyword evidence="5 8" id="KW-0378">Hydrolase</keyword>
<evidence type="ECO:0000256" key="7">
    <source>
        <dbReference type="ARBA" id="ARBA00023295"/>
    </source>
</evidence>
<evidence type="ECO:0000256" key="6">
    <source>
        <dbReference type="ARBA" id="ARBA00023180"/>
    </source>
</evidence>
<dbReference type="Gene3D" id="3.20.20.80">
    <property type="entry name" value="Glycosidases"/>
    <property type="match status" value="1"/>
</dbReference>
<keyword evidence="13" id="KW-1185">Reference proteome</keyword>
<dbReference type="InterPro" id="IPR001944">
    <property type="entry name" value="Glycoside_Hdrlase_35"/>
</dbReference>
<keyword evidence="6" id="KW-0325">Glycoprotein</keyword>
<dbReference type="SUPFAM" id="SSF117100">
    <property type="entry name" value="Beta-galactosidase LacA, domain 3"/>
    <property type="match status" value="1"/>
</dbReference>
<dbReference type="SUPFAM" id="SSF51011">
    <property type="entry name" value="Glycosyl hydrolase domain"/>
    <property type="match status" value="1"/>
</dbReference>
<dbReference type="InterPro" id="IPR008979">
    <property type="entry name" value="Galactose-bd-like_sf"/>
</dbReference>
<evidence type="ECO:0000256" key="3">
    <source>
        <dbReference type="ARBA" id="ARBA00012756"/>
    </source>
</evidence>
<dbReference type="InterPro" id="IPR017853">
    <property type="entry name" value="GH"/>
</dbReference>
<dbReference type="InParanoid" id="A0A3N4KG98"/>
<feature type="transmembrane region" description="Helical" evidence="10">
    <location>
        <begin position="26"/>
        <end position="47"/>
    </location>
</feature>
<evidence type="ECO:0000256" key="8">
    <source>
        <dbReference type="RuleBase" id="RU000675"/>
    </source>
</evidence>
<dbReference type="Gene3D" id="2.60.390.10">
    <property type="entry name" value="Beta-galactosidase, domain 3"/>
    <property type="match status" value="1"/>
</dbReference>
<dbReference type="InterPro" id="IPR018954">
    <property type="entry name" value="Betagal_dom2"/>
</dbReference>
<dbReference type="Gene3D" id="2.60.120.260">
    <property type="entry name" value="Galactose-binding domain-like"/>
    <property type="match status" value="2"/>
</dbReference>
<dbReference type="GO" id="GO:0004565">
    <property type="term" value="F:beta-galactosidase activity"/>
    <property type="evidence" value="ECO:0007669"/>
    <property type="project" value="UniProtKB-EC"/>
</dbReference>
<keyword evidence="10" id="KW-0812">Transmembrane</keyword>
<dbReference type="Gene3D" id="2.102.20.10">
    <property type="entry name" value="Beta-galactosidase, domain 2"/>
    <property type="match status" value="1"/>
</dbReference>
<dbReference type="SUPFAM" id="SSF51445">
    <property type="entry name" value="(Trans)glycosidases"/>
    <property type="match status" value="1"/>
</dbReference>
<dbReference type="EC" id="3.2.1.23" evidence="3 8"/>
<protein>
    <recommendedName>
        <fullName evidence="3 8">Beta-galactosidase</fullName>
        <ecNumber evidence="3 8">3.2.1.23</ecNumber>
    </recommendedName>
</protein>
<dbReference type="Pfam" id="PF10435">
    <property type="entry name" value="BetaGal_dom2"/>
    <property type="match status" value="1"/>
</dbReference>
<evidence type="ECO:0000256" key="2">
    <source>
        <dbReference type="ARBA" id="ARBA00009809"/>
    </source>
</evidence>
<organism evidence="12 13">
    <name type="scientific">Morchella conica CCBAS932</name>
    <dbReference type="NCBI Taxonomy" id="1392247"/>
    <lineage>
        <taxon>Eukaryota</taxon>
        <taxon>Fungi</taxon>
        <taxon>Dikarya</taxon>
        <taxon>Ascomycota</taxon>
        <taxon>Pezizomycotina</taxon>
        <taxon>Pezizomycetes</taxon>
        <taxon>Pezizales</taxon>
        <taxon>Morchellaceae</taxon>
        <taxon>Morchella</taxon>
    </lineage>
</organism>
<gene>
    <name evidence="12" type="ORF">P167DRAFT_608749</name>
</gene>
<dbReference type="SUPFAM" id="SSF49785">
    <property type="entry name" value="Galactose-binding domain-like"/>
    <property type="match status" value="2"/>
</dbReference>
<dbReference type="OrthoDB" id="1657402at2759"/>
<dbReference type="SMART" id="SM01029">
    <property type="entry name" value="BetaGal_dom2"/>
    <property type="match status" value="1"/>
</dbReference>
<dbReference type="GO" id="GO:0005975">
    <property type="term" value="P:carbohydrate metabolic process"/>
    <property type="evidence" value="ECO:0007669"/>
    <property type="project" value="InterPro"/>
</dbReference>
<evidence type="ECO:0000313" key="12">
    <source>
        <dbReference type="EMBL" id="RPB08352.1"/>
    </source>
</evidence>
<evidence type="ECO:0000256" key="5">
    <source>
        <dbReference type="ARBA" id="ARBA00022801"/>
    </source>
</evidence>
<dbReference type="InterPro" id="IPR036833">
    <property type="entry name" value="BetaGal_dom3_sf"/>
</dbReference>
<reference evidence="12 13" key="1">
    <citation type="journal article" date="2018" name="Nat. Ecol. Evol.">
        <title>Pezizomycetes genomes reveal the molecular basis of ectomycorrhizal truffle lifestyle.</title>
        <authorList>
            <person name="Murat C."/>
            <person name="Payen T."/>
            <person name="Noel B."/>
            <person name="Kuo A."/>
            <person name="Morin E."/>
            <person name="Chen J."/>
            <person name="Kohler A."/>
            <person name="Krizsan K."/>
            <person name="Balestrini R."/>
            <person name="Da Silva C."/>
            <person name="Montanini B."/>
            <person name="Hainaut M."/>
            <person name="Levati E."/>
            <person name="Barry K.W."/>
            <person name="Belfiori B."/>
            <person name="Cichocki N."/>
            <person name="Clum A."/>
            <person name="Dockter R.B."/>
            <person name="Fauchery L."/>
            <person name="Guy J."/>
            <person name="Iotti M."/>
            <person name="Le Tacon F."/>
            <person name="Lindquist E.A."/>
            <person name="Lipzen A."/>
            <person name="Malagnac F."/>
            <person name="Mello A."/>
            <person name="Molinier V."/>
            <person name="Miyauchi S."/>
            <person name="Poulain J."/>
            <person name="Riccioni C."/>
            <person name="Rubini A."/>
            <person name="Sitrit Y."/>
            <person name="Splivallo R."/>
            <person name="Traeger S."/>
            <person name="Wang M."/>
            <person name="Zifcakova L."/>
            <person name="Wipf D."/>
            <person name="Zambonelli A."/>
            <person name="Paolocci F."/>
            <person name="Nowrousian M."/>
            <person name="Ottonello S."/>
            <person name="Baldrian P."/>
            <person name="Spatafora J.W."/>
            <person name="Henrissat B."/>
            <person name="Nagy L.G."/>
            <person name="Aury J.M."/>
            <person name="Wincker P."/>
            <person name="Grigoriev I.V."/>
            <person name="Bonfante P."/>
            <person name="Martin F.M."/>
        </authorList>
    </citation>
    <scope>NUCLEOTIDE SEQUENCE [LARGE SCALE GENOMIC DNA]</scope>
    <source>
        <strain evidence="12 13">CCBAS932</strain>
    </source>
</reference>
<proteinExistence type="inferred from homology"/>
<keyword evidence="10" id="KW-1133">Transmembrane helix</keyword>
<feature type="domain" description="Beta-galactosidase" evidence="11">
    <location>
        <begin position="417"/>
        <end position="598"/>
    </location>
</feature>
<dbReference type="InterPro" id="IPR025972">
    <property type="entry name" value="BetaGal_dom3"/>
</dbReference>
<dbReference type="Proteomes" id="UP000277580">
    <property type="component" value="Unassembled WGS sequence"/>
</dbReference>
<dbReference type="STRING" id="1392247.A0A3N4KG98"/>
<dbReference type="InterPro" id="IPR031330">
    <property type="entry name" value="Gly_Hdrlase_35_cat"/>
</dbReference>
<comment type="catalytic activity">
    <reaction evidence="1 8">
        <text>Hydrolysis of terminal non-reducing beta-D-galactose residues in beta-D-galactosides.</text>
        <dbReference type="EC" id="3.2.1.23"/>
    </reaction>
</comment>
<dbReference type="PANTHER" id="PTHR23421">
    <property type="entry name" value="BETA-GALACTOSIDASE RELATED"/>
    <property type="match status" value="1"/>
</dbReference>
<dbReference type="EMBL" id="ML119164">
    <property type="protein sequence ID" value="RPB08352.1"/>
    <property type="molecule type" value="Genomic_DNA"/>
</dbReference>
<dbReference type="PRINTS" id="PR00742">
    <property type="entry name" value="GLHYDRLASE35"/>
</dbReference>
<dbReference type="Pfam" id="PF01301">
    <property type="entry name" value="Glyco_hydro_35"/>
    <property type="match status" value="1"/>
</dbReference>
<dbReference type="FunFam" id="3.20.20.80:FF:000040">
    <property type="entry name" value="Beta-galactosidase A"/>
    <property type="match status" value="1"/>
</dbReference>
<dbReference type="InterPro" id="IPR019801">
    <property type="entry name" value="Glyco_hydro_35_CS"/>
</dbReference>
<evidence type="ECO:0000256" key="9">
    <source>
        <dbReference type="RuleBase" id="RU003679"/>
    </source>
</evidence>
<dbReference type="PROSITE" id="PS01182">
    <property type="entry name" value="GLYCOSYL_HYDROL_F35"/>
    <property type="match status" value="1"/>
</dbReference>
<keyword evidence="4" id="KW-0732">Signal</keyword>
<evidence type="ECO:0000256" key="1">
    <source>
        <dbReference type="ARBA" id="ARBA00001412"/>
    </source>
</evidence>
<dbReference type="Pfam" id="PF13364">
    <property type="entry name" value="BetaGal_ABD2"/>
    <property type="match status" value="2"/>
</dbReference>
<dbReference type="InterPro" id="IPR037110">
    <property type="entry name" value="Betagal_dom2_sf"/>
</dbReference>
<comment type="similarity">
    <text evidence="2 9">Belongs to the glycosyl hydrolase 35 family.</text>
</comment>
<dbReference type="AlphaFoldDB" id="A0A3N4KG98"/>
<evidence type="ECO:0000256" key="10">
    <source>
        <dbReference type="SAM" id="Phobius"/>
    </source>
</evidence>
<sequence>MGMRGKKYGRYFEFERDRDYRFSWEFLMIIGILSSMFWLKTLIFALLSGQAISQSTLLKSNNLTEAIQWDATSLYIDGQPVFIFSGEFHYWRIPNPSLYLDIFQKIRATGYNAISIYFHWGFHCPKDGVFDFETGTHDLQPVFDAAKKAGLWVIARPGPYLHAETTAGGFPGWLINQPLEVRTNDPLYTTAWKEYIAKIGPIIAKNQVTEGGPVILAQIENEYRSGSGSYAFEGADEYMEDLSATYKEVGIVVPIFHNDFNKNVRGGSWNPRNYPGVLDIYGLDSYPRGFDCANPQRNFNIDTGYYNHFAQVNYGGPSFTPEFQGGAFDPWAGPGYEKCAEMVGPEFVDVYYKNNVAQGFTMQSYYMTFGGTNWGHVATPVVYTSYDYGSGITEGRLLRDRANESKLLGLLTRATTSLLHAPQVGNSTAQNYTTNAAVFVTELRNAAVDAGFYVVRSAVTNSTDTKSFSINLETSLGPITIPSGSSTLLLEGRQTKIIPTDYKAGKTNILYSTAEIATWTVIDGKDFVLFYLKEGQAAEIAVSGVDSGEVTTTGSAKITHKSTNGTLIIDFVQTAGLSVVQLPGATFLLTDKSTAYQFWAPGIKTAYYEPPESHVLVSGPYLVRNATAHGKTLDLIGDINKDIQLEVFANSTFSSITWNGERLNTKKTKYGSRIVNLSGPNLKNLRIPSLNGTKWKTIDSLPEIDPDFDDSAWVKADKMNSTNQYFPPKTLPVLYAGEYGYHTGNTIYRGRFIGKTANGTTATGVALEVWGGAAFGYSAWLNGEFLGYHAGTPDPAGYIEKSHPFTNVTVNEEENVLVVLADRMGYERDDGAFGDPHSTKKPRGIRSAILTGGSSFTSWTLQGNVGQEEFDDAVRAPYNEDGLYSERIGAHFSGFDDSKWEEGSPMDGFEGPGVKFYRTTVKLDLPDGWDVPLGFFMKIENGTSARAELFVNGWQFGKYVSDIGPQTMFPVFPGIIHPQGKNTIAIALWGQHDVPVKFQELYLGPLDIFKSGYGPVESEGLTPGYKEGRKKYEIK</sequence>
<evidence type="ECO:0000313" key="13">
    <source>
        <dbReference type="Proteomes" id="UP000277580"/>
    </source>
</evidence>
<keyword evidence="7 8" id="KW-0326">Glycosidase</keyword>
<dbReference type="InterPro" id="IPR025300">
    <property type="entry name" value="BetaGal_jelly_roll_dom"/>
</dbReference>
<accession>A0A3N4KG98</accession>
<evidence type="ECO:0000259" key="11">
    <source>
        <dbReference type="SMART" id="SM01029"/>
    </source>
</evidence>
<name>A0A3N4KG98_9PEZI</name>